<dbReference type="PANTHER" id="PTHR34107:SF1">
    <property type="entry name" value="SLL0198 PROTEIN"/>
    <property type="match status" value="1"/>
</dbReference>
<dbReference type="KEGG" id="gms:SOIL9_05980"/>
<sequence>MNIRFHPPVRTVADLLHRLGDIPADRVRFNPVPGTATVEDLLRDENRRCELVDETLVEKPMGVRESLLAIYLGELIGPLVRRQNLGILTGADGTYELLSGLVRLPDLAFVSWDRLPGRRLPDEPVPNVVPDLAVEVLSASNTLGEMARKRGEYFKAGVRLVWEIDPRARTVRVYSSEVAFADLTGADTLDGGTVLPGFTQSLVQFFAELDRHG</sequence>
<proteinExistence type="predicted"/>
<dbReference type="Gene3D" id="3.90.1570.10">
    <property type="entry name" value="tt1808, chain A"/>
    <property type="match status" value="1"/>
</dbReference>
<accession>A0A6P2DAS3</accession>
<feature type="domain" description="Putative restriction endonuclease" evidence="1">
    <location>
        <begin position="40"/>
        <end position="199"/>
    </location>
</feature>
<evidence type="ECO:0000313" key="3">
    <source>
        <dbReference type="Proteomes" id="UP000464178"/>
    </source>
</evidence>
<dbReference type="InterPro" id="IPR012296">
    <property type="entry name" value="Nuclease_put_TT1808"/>
</dbReference>
<dbReference type="Proteomes" id="UP000464178">
    <property type="component" value="Chromosome"/>
</dbReference>
<evidence type="ECO:0000259" key="1">
    <source>
        <dbReference type="Pfam" id="PF05685"/>
    </source>
</evidence>
<dbReference type="PANTHER" id="PTHR34107">
    <property type="entry name" value="SLL0198 PROTEIN-RELATED"/>
    <property type="match status" value="1"/>
</dbReference>
<dbReference type="RefSeq" id="WP_162671312.1">
    <property type="nucleotide sequence ID" value="NZ_LR593886.1"/>
</dbReference>
<dbReference type="EMBL" id="LR593886">
    <property type="protein sequence ID" value="VTR97676.1"/>
    <property type="molecule type" value="Genomic_DNA"/>
</dbReference>
<gene>
    <name evidence="2" type="ORF">SOIL9_05980</name>
</gene>
<evidence type="ECO:0000313" key="2">
    <source>
        <dbReference type="EMBL" id="VTR97676.1"/>
    </source>
</evidence>
<organism evidence="2 3">
    <name type="scientific">Gemmata massiliana</name>
    <dbReference type="NCBI Taxonomy" id="1210884"/>
    <lineage>
        <taxon>Bacteria</taxon>
        <taxon>Pseudomonadati</taxon>
        <taxon>Planctomycetota</taxon>
        <taxon>Planctomycetia</taxon>
        <taxon>Gemmatales</taxon>
        <taxon>Gemmataceae</taxon>
        <taxon>Gemmata</taxon>
    </lineage>
</organism>
<dbReference type="AlphaFoldDB" id="A0A6P2DAS3"/>
<keyword evidence="3" id="KW-1185">Reference proteome</keyword>
<protein>
    <recommendedName>
        <fullName evidence="1">Putative restriction endonuclease domain-containing protein</fullName>
    </recommendedName>
</protein>
<dbReference type="CDD" id="cd06260">
    <property type="entry name" value="DUF820-like"/>
    <property type="match status" value="1"/>
</dbReference>
<dbReference type="SUPFAM" id="SSF52980">
    <property type="entry name" value="Restriction endonuclease-like"/>
    <property type="match status" value="1"/>
</dbReference>
<name>A0A6P2DAS3_9BACT</name>
<dbReference type="Pfam" id="PF05685">
    <property type="entry name" value="Uma2"/>
    <property type="match status" value="1"/>
</dbReference>
<dbReference type="InterPro" id="IPR008538">
    <property type="entry name" value="Uma2"/>
</dbReference>
<dbReference type="InterPro" id="IPR011335">
    <property type="entry name" value="Restrct_endonuc-II-like"/>
</dbReference>
<reference evidence="2 3" key="1">
    <citation type="submission" date="2019-05" db="EMBL/GenBank/DDBJ databases">
        <authorList>
            <consortium name="Science for Life Laboratories"/>
        </authorList>
    </citation>
    <scope>NUCLEOTIDE SEQUENCE [LARGE SCALE GENOMIC DNA]</scope>
    <source>
        <strain evidence="2">Soil9</strain>
    </source>
</reference>